<comment type="caution">
    <text evidence="2">The sequence shown here is derived from an EMBL/GenBank/DDBJ whole genome shotgun (WGS) entry which is preliminary data.</text>
</comment>
<feature type="domain" description="C2H2-type" evidence="1">
    <location>
        <begin position="15"/>
        <end position="37"/>
    </location>
</feature>
<dbReference type="EMBL" id="JABSTU010000005">
    <property type="protein sequence ID" value="KAH8032031.1"/>
    <property type="molecule type" value="Genomic_DNA"/>
</dbReference>
<dbReference type="SUPFAM" id="SSF57667">
    <property type="entry name" value="beta-beta-alpha zinc fingers"/>
    <property type="match status" value="1"/>
</dbReference>
<organism evidence="2 3">
    <name type="scientific">Rhipicephalus microplus</name>
    <name type="common">Cattle tick</name>
    <name type="synonym">Boophilus microplus</name>
    <dbReference type="NCBI Taxonomy" id="6941"/>
    <lineage>
        <taxon>Eukaryota</taxon>
        <taxon>Metazoa</taxon>
        <taxon>Ecdysozoa</taxon>
        <taxon>Arthropoda</taxon>
        <taxon>Chelicerata</taxon>
        <taxon>Arachnida</taxon>
        <taxon>Acari</taxon>
        <taxon>Parasitiformes</taxon>
        <taxon>Ixodida</taxon>
        <taxon>Ixodoidea</taxon>
        <taxon>Ixodidae</taxon>
        <taxon>Rhipicephalinae</taxon>
        <taxon>Rhipicephalus</taxon>
        <taxon>Boophilus</taxon>
    </lineage>
</organism>
<dbReference type="InterPro" id="IPR036236">
    <property type="entry name" value="Znf_C2H2_sf"/>
</dbReference>
<protein>
    <recommendedName>
        <fullName evidence="1">C2H2-type domain-containing protein</fullName>
    </recommendedName>
</protein>
<dbReference type="Proteomes" id="UP000821866">
    <property type="component" value="Chromosome 3"/>
</dbReference>
<gene>
    <name evidence="2" type="ORF">HPB51_022779</name>
</gene>
<dbReference type="VEuPathDB" id="VectorBase:LOC119164412"/>
<dbReference type="Pfam" id="PF12874">
    <property type="entry name" value="zf-met"/>
    <property type="match status" value="2"/>
</dbReference>
<accession>A0A9J6ECV8</accession>
<evidence type="ECO:0000259" key="1">
    <source>
        <dbReference type="PROSITE" id="PS00028"/>
    </source>
</evidence>
<evidence type="ECO:0000313" key="3">
    <source>
        <dbReference type="Proteomes" id="UP000821866"/>
    </source>
</evidence>
<evidence type="ECO:0000313" key="2">
    <source>
        <dbReference type="EMBL" id="KAH8032031.1"/>
    </source>
</evidence>
<dbReference type="InterPro" id="IPR013087">
    <property type="entry name" value="Znf_C2H2_type"/>
</dbReference>
<dbReference type="AlphaFoldDB" id="A0A9J6ECV8"/>
<reference evidence="2" key="2">
    <citation type="submission" date="2021-09" db="EMBL/GenBank/DDBJ databases">
        <authorList>
            <person name="Jia N."/>
            <person name="Wang J."/>
            <person name="Shi W."/>
            <person name="Du L."/>
            <person name="Sun Y."/>
            <person name="Zhan W."/>
            <person name="Jiang J."/>
            <person name="Wang Q."/>
            <person name="Zhang B."/>
            <person name="Ji P."/>
            <person name="Sakyi L.B."/>
            <person name="Cui X."/>
            <person name="Yuan T."/>
            <person name="Jiang B."/>
            <person name="Yang W."/>
            <person name="Lam T.T.-Y."/>
            <person name="Chang Q."/>
            <person name="Ding S."/>
            <person name="Wang X."/>
            <person name="Zhu J."/>
            <person name="Ruan X."/>
            <person name="Zhao L."/>
            <person name="Wei J."/>
            <person name="Que T."/>
            <person name="Du C."/>
            <person name="Cheng J."/>
            <person name="Dai P."/>
            <person name="Han X."/>
            <person name="Huang E."/>
            <person name="Gao Y."/>
            <person name="Liu J."/>
            <person name="Shao H."/>
            <person name="Ye R."/>
            <person name="Li L."/>
            <person name="Wei W."/>
            <person name="Wang X."/>
            <person name="Wang C."/>
            <person name="Huo Q."/>
            <person name="Li W."/>
            <person name="Guo W."/>
            <person name="Chen H."/>
            <person name="Chen S."/>
            <person name="Zhou L."/>
            <person name="Zhou L."/>
            <person name="Ni X."/>
            <person name="Tian J."/>
            <person name="Zhou Y."/>
            <person name="Sheng Y."/>
            <person name="Liu T."/>
            <person name="Pan Y."/>
            <person name="Xia L."/>
            <person name="Li J."/>
            <person name="Zhao F."/>
            <person name="Cao W."/>
        </authorList>
    </citation>
    <scope>NUCLEOTIDE SEQUENCE</scope>
    <source>
        <strain evidence="2">Rmic-2018</strain>
        <tissue evidence="2">Larvae</tissue>
    </source>
</reference>
<dbReference type="PROSITE" id="PS00028">
    <property type="entry name" value="ZINC_FINGER_C2H2_1"/>
    <property type="match status" value="1"/>
</dbReference>
<dbReference type="Gene3D" id="3.30.160.60">
    <property type="entry name" value="Classic Zinc Finger"/>
    <property type="match status" value="1"/>
</dbReference>
<name>A0A9J6ECV8_RHIMP</name>
<proteinExistence type="predicted"/>
<sequence length="130" mass="14376">MERAAGKMPSQPRSCKECCMQFTGPVPYLDHMQSAKHKKKMATLNQTDAPAAPVDTRVVGPVKSTSILRHPLPFSCKLCNVSMNCEAALTAHNKTFNFLVLKYYSETCATNPANSVFAEASRRKVRKKSP</sequence>
<reference evidence="2" key="1">
    <citation type="journal article" date="2020" name="Cell">
        <title>Large-Scale Comparative Analyses of Tick Genomes Elucidate Their Genetic Diversity and Vector Capacities.</title>
        <authorList>
            <consortium name="Tick Genome and Microbiome Consortium (TIGMIC)"/>
            <person name="Jia N."/>
            <person name="Wang J."/>
            <person name="Shi W."/>
            <person name="Du L."/>
            <person name="Sun Y."/>
            <person name="Zhan W."/>
            <person name="Jiang J.F."/>
            <person name="Wang Q."/>
            <person name="Zhang B."/>
            <person name="Ji P."/>
            <person name="Bell-Sakyi L."/>
            <person name="Cui X.M."/>
            <person name="Yuan T.T."/>
            <person name="Jiang B.G."/>
            <person name="Yang W.F."/>
            <person name="Lam T.T."/>
            <person name="Chang Q.C."/>
            <person name="Ding S.J."/>
            <person name="Wang X.J."/>
            <person name="Zhu J.G."/>
            <person name="Ruan X.D."/>
            <person name="Zhao L."/>
            <person name="Wei J.T."/>
            <person name="Ye R.Z."/>
            <person name="Que T.C."/>
            <person name="Du C.H."/>
            <person name="Zhou Y.H."/>
            <person name="Cheng J.X."/>
            <person name="Dai P.F."/>
            <person name="Guo W.B."/>
            <person name="Han X.H."/>
            <person name="Huang E.J."/>
            <person name="Li L.F."/>
            <person name="Wei W."/>
            <person name="Gao Y.C."/>
            <person name="Liu J.Z."/>
            <person name="Shao H.Z."/>
            <person name="Wang X."/>
            <person name="Wang C.C."/>
            <person name="Yang T.C."/>
            <person name="Huo Q.B."/>
            <person name="Li W."/>
            <person name="Chen H.Y."/>
            <person name="Chen S.E."/>
            <person name="Zhou L.G."/>
            <person name="Ni X.B."/>
            <person name="Tian J.H."/>
            <person name="Sheng Y."/>
            <person name="Liu T."/>
            <person name="Pan Y.S."/>
            <person name="Xia L.Y."/>
            <person name="Li J."/>
            <person name="Zhao F."/>
            <person name="Cao W.C."/>
        </authorList>
    </citation>
    <scope>NUCLEOTIDE SEQUENCE</scope>
    <source>
        <strain evidence="2">Rmic-2018</strain>
    </source>
</reference>
<keyword evidence="3" id="KW-1185">Reference proteome</keyword>